<evidence type="ECO:0000313" key="1">
    <source>
        <dbReference type="EMBL" id="CAB4130927.1"/>
    </source>
</evidence>
<reference evidence="1" key="1">
    <citation type="submission" date="2020-04" db="EMBL/GenBank/DDBJ databases">
        <authorList>
            <person name="Chiriac C."/>
            <person name="Salcher M."/>
            <person name="Ghai R."/>
            <person name="Kavagutti S V."/>
        </authorList>
    </citation>
    <scope>NUCLEOTIDE SEQUENCE</scope>
</reference>
<organism evidence="1">
    <name type="scientific">uncultured Caudovirales phage</name>
    <dbReference type="NCBI Taxonomy" id="2100421"/>
    <lineage>
        <taxon>Viruses</taxon>
        <taxon>Duplodnaviria</taxon>
        <taxon>Heunggongvirae</taxon>
        <taxon>Uroviricota</taxon>
        <taxon>Caudoviricetes</taxon>
        <taxon>Peduoviridae</taxon>
        <taxon>Maltschvirus</taxon>
        <taxon>Maltschvirus maltsch</taxon>
    </lineage>
</organism>
<sequence length="138" mass="15686">MSDVQRNLPPLLKGRKIIKIGKLTTALLVKEMWQGTYSCTELAEMTGLHYVTVLEFTRAMHRVGACHISSWEKDTRGRDVIKIYKLGPGADAKREKLTGAERQERTREKRRAVERAQVMAGKAAYVQAANGRLRYELL</sequence>
<dbReference type="EMBL" id="LR796244">
    <property type="protein sequence ID" value="CAB4130927.1"/>
    <property type="molecule type" value="Genomic_DNA"/>
</dbReference>
<name>A0A6J5LCQ1_9CAUD</name>
<gene>
    <name evidence="1" type="ORF">UFOVP123_45</name>
</gene>
<accession>A0A6J5LCQ1</accession>
<proteinExistence type="predicted"/>
<protein>
    <submittedName>
        <fullName evidence="1">Uncharacterized protein</fullName>
    </submittedName>
</protein>